<dbReference type="EMBL" id="VSSQ01082235">
    <property type="protein sequence ID" value="MPN30931.1"/>
    <property type="molecule type" value="Genomic_DNA"/>
</dbReference>
<sequence length="165" mass="19346">MPRPPHRRWFHRGFHTRPRHRRASTAYAHPTPAARRTGTQGDYLPALAPADALPCGAQELPVRPRRTPANVLRLRQPAARQPNQDLRYTPPHQSLLPSVPPLSARPGSAVRFYVRDRARPVLALRRRSQRVISPDYTIGWLKDLFHRRKWRCRFHRRMFQYPVHA</sequence>
<accession>A0A645GVN9</accession>
<organism evidence="2">
    <name type="scientific">bioreactor metagenome</name>
    <dbReference type="NCBI Taxonomy" id="1076179"/>
    <lineage>
        <taxon>unclassified sequences</taxon>
        <taxon>metagenomes</taxon>
        <taxon>ecological metagenomes</taxon>
    </lineage>
</organism>
<evidence type="ECO:0000256" key="1">
    <source>
        <dbReference type="SAM" id="MobiDB-lite"/>
    </source>
</evidence>
<evidence type="ECO:0000313" key="2">
    <source>
        <dbReference type="EMBL" id="MPN30931.1"/>
    </source>
</evidence>
<proteinExistence type="predicted"/>
<gene>
    <name evidence="2" type="ORF">SDC9_178402</name>
</gene>
<feature type="region of interest" description="Disordered" evidence="1">
    <location>
        <begin position="17"/>
        <end position="38"/>
    </location>
</feature>
<dbReference type="AlphaFoldDB" id="A0A645GVN9"/>
<feature type="compositionally biased region" description="Polar residues" evidence="1">
    <location>
        <begin position="81"/>
        <end position="96"/>
    </location>
</feature>
<feature type="region of interest" description="Disordered" evidence="1">
    <location>
        <begin position="78"/>
        <end position="101"/>
    </location>
</feature>
<name>A0A645GVN9_9ZZZZ</name>
<reference evidence="2" key="1">
    <citation type="submission" date="2019-08" db="EMBL/GenBank/DDBJ databases">
        <authorList>
            <person name="Kucharzyk K."/>
            <person name="Murdoch R.W."/>
            <person name="Higgins S."/>
            <person name="Loffler F."/>
        </authorList>
    </citation>
    <scope>NUCLEOTIDE SEQUENCE</scope>
</reference>
<protein>
    <submittedName>
        <fullName evidence="2">Uncharacterized protein</fullName>
    </submittedName>
</protein>
<comment type="caution">
    <text evidence="2">The sequence shown here is derived from an EMBL/GenBank/DDBJ whole genome shotgun (WGS) entry which is preliminary data.</text>
</comment>